<name>A0AAN0JE73_AMPQE</name>
<evidence type="ECO:0000313" key="3">
    <source>
        <dbReference type="Proteomes" id="UP000007879"/>
    </source>
</evidence>
<reference evidence="2" key="2">
    <citation type="submission" date="2024-06" db="UniProtKB">
        <authorList>
            <consortium name="EnsemblMetazoa"/>
        </authorList>
    </citation>
    <scope>IDENTIFICATION</scope>
</reference>
<proteinExistence type="predicted"/>
<dbReference type="Proteomes" id="UP000007879">
    <property type="component" value="Unassembled WGS sequence"/>
</dbReference>
<evidence type="ECO:0000256" key="1">
    <source>
        <dbReference type="SAM" id="Phobius"/>
    </source>
</evidence>
<protein>
    <submittedName>
        <fullName evidence="2">Uncharacterized protein</fullName>
    </submittedName>
</protein>
<dbReference type="AlphaFoldDB" id="A0AAN0JE73"/>
<keyword evidence="3" id="KW-1185">Reference proteome</keyword>
<feature type="transmembrane region" description="Helical" evidence="1">
    <location>
        <begin position="80"/>
        <end position="110"/>
    </location>
</feature>
<accession>A0AAN0JE73</accession>
<organism evidence="2 3">
    <name type="scientific">Amphimedon queenslandica</name>
    <name type="common">Sponge</name>
    <dbReference type="NCBI Taxonomy" id="400682"/>
    <lineage>
        <taxon>Eukaryota</taxon>
        <taxon>Metazoa</taxon>
        <taxon>Porifera</taxon>
        <taxon>Demospongiae</taxon>
        <taxon>Heteroscleromorpha</taxon>
        <taxon>Haplosclerida</taxon>
        <taxon>Niphatidae</taxon>
        <taxon>Amphimedon</taxon>
    </lineage>
</organism>
<dbReference type="RefSeq" id="XP_019855066.1">
    <property type="nucleotide sequence ID" value="XM_019999507.1"/>
</dbReference>
<dbReference type="GeneID" id="109583961"/>
<keyword evidence="1" id="KW-1133">Transmembrane helix</keyword>
<sequence length="204" mass="22895">MYYQQYNGPLNYELDSSNGLIPLEHNDYPLISVVVDLFTSSSSYEVYLKTTVKEFMRSTKFSIISTPTMEGTPVQNTSNLLIILVAVISTAVFILLVVTILVILIVSVLVCRRKQFNGNGNSTYINRSNDTERIADEHQQQATDGQNNLPNISANPAYGIIGGNESKGIDKEFFAHVYDEPRTMINEQEVTITQNEAYGQLERQ</sequence>
<evidence type="ECO:0000313" key="2">
    <source>
        <dbReference type="EnsemblMetazoa" id="XP_019855066.1"/>
    </source>
</evidence>
<dbReference type="EnsemblMetazoa" id="XM_019999507.1">
    <property type="protein sequence ID" value="XP_019855066.1"/>
    <property type="gene ID" value="LOC109583961"/>
</dbReference>
<keyword evidence="1" id="KW-0472">Membrane</keyword>
<keyword evidence="1" id="KW-0812">Transmembrane</keyword>
<reference evidence="3" key="1">
    <citation type="journal article" date="2010" name="Nature">
        <title>The Amphimedon queenslandica genome and the evolution of animal complexity.</title>
        <authorList>
            <person name="Srivastava M."/>
            <person name="Simakov O."/>
            <person name="Chapman J."/>
            <person name="Fahey B."/>
            <person name="Gauthier M.E."/>
            <person name="Mitros T."/>
            <person name="Richards G.S."/>
            <person name="Conaco C."/>
            <person name="Dacre M."/>
            <person name="Hellsten U."/>
            <person name="Larroux C."/>
            <person name="Putnam N.H."/>
            <person name="Stanke M."/>
            <person name="Adamska M."/>
            <person name="Darling A."/>
            <person name="Degnan S.M."/>
            <person name="Oakley T.H."/>
            <person name="Plachetzki D.C."/>
            <person name="Zhai Y."/>
            <person name="Adamski M."/>
            <person name="Calcino A."/>
            <person name="Cummins S.F."/>
            <person name="Goodstein D.M."/>
            <person name="Harris C."/>
            <person name="Jackson D.J."/>
            <person name="Leys S.P."/>
            <person name="Shu S."/>
            <person name="Woodcroft B.J."/>
            <person name="Vervoort M."/>
            <person name="Kosik K.S."/>
            <person name="Manning G."/>
            <person name="Degnan B.M."/>
            <person name="Rokhsar D.S."/>
        </authorList>
    </citation>
    <scope>NUCLEOTIDE SEQUENCE [LARGE SCALE GENOMIC DNA]</scope>
</reference>